<dbReference type="Pfam" id="PF14117">
    <property type="entry name" value="DUF4287"/>
    <property type="match status" value="1"/>
</dbReference>
<reference evidence="3" key="1">
    <citation type="submission" date="2016-10" db="EMBL/GenBank/DDBJ databases">
        <authorList>
            <person name="Varghese N."/>
            <person name="Submissions S."/>
        </authorList>
    </citation>
    <scope>NUCLEOTIDE SEQUENCE [LARGE SCALE GENOMIC DNA]</scope>
    <source>
        <strain evidence="3">DSM 15282</strain>
    </source>
</reference>
<organism evidence="2 3">
    <name type="scientific">Algoriphagus ornithinivorans</name>
    <dbReference type="NCBI Taxonomy" id="226506"/>
    <lineage>
        <taxon>Bacteria</taxon>
        <taxon>Pseudomonadati</taxon>
        <taxon>Bacteroidota</taxon>
        <taxon>Cytophagia</taxon>
        <taxon>Cytophagales</taxon>
        <taxon>Cyclobacteriaceae</taxon>
        <taxon>Algoriphagus</taxon>
    </lineage>
</organism>
<dbReference type="InterPro" id="IPR025629">
    <property type="entry name" value="DUF4287"/>
</dbReference>
<dbReference type="STRING" id="226506.SAMN04488519_106301"/>
<gene>
    <name evidence="2" type="ORF">SAMN04488519_106301</name>
</gene>
<proteinExistence type="predicted"/>
<dbReference type="InterPro" id="IPR043714">
    <property type="entry name" value="DUF5655"/>
</dbReference>
<dbReference type="Proteomes" id="UP000199564">
    <property type="component" value="Unassembled WGS sequence"/>
</dbReference>
<evidence type="ECO:0000259" key="1">
    <source>
        <dbReference type="Pfam" id="PF18899"/>
    </source>
</evidence>
<accession>A0A1I5H5J6</accession>
<sequence length="184" mass="20775">MDDAAQTMIENLQKNTGKSLEEWIEIVKKQKLEKHGEILKFLKGEHGFTHGFANLIAHKTLKSDSGSADDLDTLVQEQYKGKEHFLALYESIKKEIESFGNDIEFAPKKAYVSVRRKKQFAMIIPATKSRMEIGLNLKGQEPEGILEIDSKTNGMCSHKINLTGPDHWNDEVKGWLLKAYEGAG</sequence>
<dbReference type="RefSeq" id="WP_091654256.1">
    <property type="nucleotide sequence ID" value="NZ_FOVW01000006.1"/>
</dbReference>
<dbReference type="EMBL" id="FOVW01000006">
    <property type="protein sequence ID" value="SFO43525.1"/>
    <property type="molecule type" value="Genomic_DNA"/>
</dbReference>
<dbReference type="Pfam" id="PF18899">
    <property type="entry name" value="DUF5655"/>
    <property type="match status" value="1"/>
</dbReference>
<protein>
    <submittedName>
        <fullName evidence="2">Predicted transport protein</fullName>
    </submittedName>
</protein>
<feature type="domain" description="DUF5655" evidence="1">
    <location>
        <begin position="76"/>
        <end position="181"/>
    </location>
</feature>
<evidence type="ECO:0000313" key="3">
    <source>
        <dbReference type="Proteomes" id="UP000199564"/>
    </source>
</evidence>
<evidence type="ECO:0000313" key="2">
    <source>
        <dbReference type="EMBL" id="SFO43525.1"/>
    </source>
</evidence>
<dbReference type="AlphaFoldDB" id="A0A1I5H5J6"/>
<name>A0A1I5H5J6_9BACT</name>
<keyword evidence="3" id="KW-1185">Reference proteome</keyword>